<dbReference type="GO" id="GO:0008237">
    <property type="term" value="F:metallopeptidase activity"/>
    <property type="evidence" value="ECO:0007669"/>
    <property type="project" value="UniProtKB-KW"/>
</dbReference>
<dbReference type="InterPro" id="IPR036264">
    <property type="entry name" value="Bact_exopeptidase_dim_dom"/>
</dbReference>
<dbReference type="InterPro" id="IPR010162">
    <property type="entry name" value="PepT-like"/>
</dbReference>
<comment type="cofactor">
    <cofactor evidence="9">
        <name>a divalent metal cation</name>
        <dbReference type="ChEBI" id="CHEBI:60240"/>
    </cofactor>
    <text evidence="9">Binds 2 divalent metal cations per subunit.</text>
</comment>
<proteinExistence type="inferred from homology"/>
<dbReference type="InterPro" id="IPR001261">
    <property type="entry name" value="ArgE/DapE_CS"/>
</dbReference>
<dbReference type="Proteomes" id="UP000426246">
    <property type="component" value="Chromosome"/>
</dbReference>
<dbReference type="OrthoDB" id="9776600at2"/>
<keyword evidence="5" id="KW-0862">Zinc</keyword>
<feature type="domain" description="Peptidase M20 dimerisation" evidence="10">
    <location>
        <begin position="185"/>
        <end position="277"/>
    </location>
</feature>
<dbReference type="GO" id="GO:0006508">
    <property type="term" value="P:proteolysis"/>
    <property type="evidence" value="ECO:0007669"/>
    <property type="project" value="UniProtKB-KW"/>
</dbReference>
<dbReference type="KEGG" id="ppsc:EHS13_14330"/>
<dbReference type="GO" id="GO:0004177">
    <property type="term" value="F:aminopeptidase activity"/>
    <property type="evidence" value="ECO:0007669"/>
    <property type="project" value="UniProtKB-UniRule"/>
</dbReference>
<accession>A0A6B8RJD1</accession>
<reference evidence="12" key="1">
    <citation type="submission" date="2018-11" db="EMBL/GenBank/DDBJ databases">
        <title>Complete genome sequence of Paenibacillus sp. ML311-T8.</title>
        <authorList>
            <person name="Nam Y.-D."/>
            <person name="Kang J."/>
            <person name="Chung W.-H."/>
            <person name="Park Y.S."/>
        </authorList>
    </citation>
    <scope>NUCLEOTIDE SEQUENCE [LARGE SCALE GENOMIC DNA]</scope>
    <source>
        <strain evidence="12">ML311-T8</strain>
    </source>
</reference>
<feature type="binding site" evidence="9">
    <location>
        <position position="110"/>
    </location>
    <ligand>
        <name>Zn(2+)</name>
        <dbReference type="ChEBI" id="CHEBI:29105"/>
        <label>2</label>
    </ligand>
</feature>
<evidence type="ECO:0000256" key="7">
    <source>
        <dbReference type="PIRNR" id="PIRNR001123"/>
    </source>
</evidence>
<evidence type="ECO:0000313" key="12">
    <source>
        <dbReference type="Proteomes" id="UP000426246"/>
    </source>
</evidence>
<feature type="active site" description="Proton acceptor" evidence="8">
    <location>
        <position position="143"/>
    </location>
</feature>
<keyword evidence="4 11" id="KW-0378">Hydrolase</keyword>
<protein>
    <submittedName>
        <fullName evidence="11">M20/M25/M40 family metallo-hydrolase</fullName>
    </submittedName>
</protein>
<dbReference type="SUPFAM" id="SSF53187">
    <property type="entry name" value="Zn-dependent exopeptidases"/>
    <property type="match status" value="1"/>
</dbReference>
<keyword evidence="2" id="KW-0645">Protease</keyword>
<evidence type="ECO:0000256" key="8">
    <source>
        <dbReference type="PIRSR" id="PIRSR001123-1"/>
    </source>
</evidence>
<evidence type="ECO:0000256" key="4">
    <source>
        <dbReference type="ARBA" id="ARBA00022801"/>
    </source>
</evidence>
<evidence type="ECO:0000256" key="2">
    <source>
        <dbReference type="ARBA" id="ARBA00022670"/>
    </source>
</evidence>
<comment type="cofactor">
    <cofactor evidence="1">
        <name>Zn(2+)</name>
        <dbReference type="ChEBI" id="CHEBI:29105"/>
    </cofactor>
</comment>
<name>A0A6B8RJD1_9BACL</name>
<sequence length="377" mass="39937">MIQKERLIAEFMELVQVDSETRDELAISKVLINKFTQLGLTVVEDDTAAQTGHAAGNLICNLNATSGGLEAPVIFFTCHMDTVMPGKGIKPRLDEDGFIRSDGTTILGSDDKAGIAAMLEAIQVLKEQKLEHGKVQFIITAGEEAGLHGARAMDPKWMEAKFGYALDSNGQVGDIATAAPAQSKIEITFWGKAAHAGVNPEDGVSAITTASRAIAKMSLGRIDKETTANIGSFVGGGETNIVCEKVVLTAEARSIVNEKLAKQVESMRAACAAAAEEMGARMEFESEVIYPAYMHADDSPVVKLAIDVLSDMGLTPHTFHSGGGSDANIFNGMGVPTANLAVGYQHIHTTKEQIPASELVKVAEVVVALIQKVAVSN</sequence>
<dbReference type="Gene3D" id="3.40.630.10">
    <property type="entry name" value="Zn peptidases"/>
    <property type="match status" value="1"/>
</dbReference>
<dbReference type="SUPFAM" id="SSF55031">
    <property type="entry name" value="Bacterial exopeptidase dimerisation domain"/>
    <property type="match status" value="1"/>
</dbReference>
<dbReference type="GO" id="GO:0046872">
    <property type="term" value="F:metal ion binding"/>
    <property type="evidence" value="ECO:0007669"/>
    <property type="project" value="UniProtKB-UniRule"/>
</dbReference>
<dbReference type="NCBIfam" id="TIGR01883">
    <property type="entry name" value="PepT-like"/>
    <property type="match status" value="1"/>
</dbReference>
<feature type="binding site" evidence="9">
    <location>
        <position position="110"/>
    </location>
    <ligand>
        <name>Zn(2+)</name>
        <dbReference type="ChEBI" id="CHEBI:29105"/>
        <label>1</label>
    </ligand>
</feature>
<dbReference type="EMBL" id="CP034235">
    <property type="protein sequence ID" value="QGQ95967.1"/>
    <property type="molecule type" value="Genomic_DNA"/>
</dbReference>
<dbReference type="RefSeq" id="WP_155701004.1">
    <property type="nucleotide sequence ID" value="NZ_CP034235.1"/>
</dbReference>
<comment type="similarity">
    <text evidence="7">Belongs to the peptidase M42 family.</text>
</comment>
<dbReference type="InterPro" id="IPR011650">
    <property type="entry name" value="Peptidase_M20_dimer"/>
</dbReference>
<gene>
    <name evidence="11" type="ORF">EHS13_14330</name>
</gene>
<keyword evidence="3 9" id="KW-0479">Metal-binding</keyword>
<evidence type="ECO:0000256" key="3">
    <source>
        <dbReference type="ARBA" id="ARBA00022723"/>
    </source>
</evidence>
<feature type="binding site" evidence="9">
    <location>
        <position position="144"/>
    </location>
    <ligand>
        <name>Zn(2+)</name>
        <dbReference type="ChEBI" id="CHEBI:29105"/>
        <label>2</label>
    </ligand>
</feature>
<dbReference type="InterPro" id="IPR002933">
    <property type="entry name" value="Peptidase_M20"/>
</dbReference>
<dbReference type="PROSITE" id="PS00759">
    <property type="entry name" value="ARGE_DAPE_CPG2_2"/>
    <property type="match status" value="1"/>
</dbReference>
<dbReference type="Gene3D" id="3.30.70.360">
    <property type="match status" value="1"/>
</dbReference>
<dbReference type="PANTHER" id="PTHR42994:SF2">
    <property type="entry name" value="PEPTIDASE"/>
    <property type="match status" value="1"/>
</dbReference>
<evidence type="ECO:0000313" key="11">
    <source>
        <dbReference type="EMBL" id="QGQ95967.1"/>
    </source>
</evidence>
<organism evidence="11 12">
    <name type="scientific">Paenibacillus psychroresistens</name>
    <dbReference type="NCBI Taxonomy" id="1778678"/>
    <lineage>
        <taxon>Bacteria</taxon>
        <taxon>Bacillati</taxon>
        <taxon>Bacillota</taxon>
        <taxon>Bacilli</taxon>
        <taxon>Bacillales</taxon>
        <taxon>Paenibacillaceae</taxon>
        <taxon>Paenibacillus</taxon>
    </lineage>
</organism>
<evidence type="ECO:0000259" key="10">
    <source>
        <dbReference type="Pfam" id="PF07687"/>
    </source>
</evidence>
<evidence type="ECO:0000256" key="9">
    <source>
        <dbReference type="PIRSR" id="PIRSR001123-2"/>
    </source>
</evidence>
<dbReference type="PIRSF" id="PIRSF001123">
    <property type="entry name" value="PepA_GA"/>
    <property type="match status" value="1"/>
</dbReference>
<dbReference type="AlphaFoldDB" id="A0A6B8RJD1"/>
<dbReference type="PANTHER" id="PTHR42994">
    <property type="entry name" value="PEPTIDASE T"/>
    <property type="match status" value="1"/>
</dbReference>
<keyword evidence="6" id="KW-0482">Metalloprotease</keyword>
<feature type="binding site" evidence="9">
    <location>
        <position position="167"/>
    </location>
    <ligand>
        <name>Zn(2+)</name>
        <dbReference type="ChEBI" id="CHEBI:29105"/>
        <label>1</label>
    </ligand>
</feature>
<evidence type="ECO:0000256" key="1">
    <source>
        <dbReference type="ARBA" id="ARBA00001947"/>
    </source>
</evidence>
<evidence type="ECO:0000256" key="6">
    <source>
        <dbReference type="ARBA" id="ARBA00023049"/>
    </source>
</evidence>
<dbReference type="Pfam" id="PF01546">
    <property type="entry name" value="Peptidase_M20"/>
    <property type="match status" value="1"/>
</dbReference>
<dbReference type="Pfam" id="PF07687">
    <property type="entry name" value="M20_dimer"/>
    <property type="match status" value="1"/>
</dbReference>
<evidence type="ECO:0000256" key="5">
    <source>
        <dbReference type="ARBA" id="ARBA00022833"/>
    </source>
</evidence>
<dbReference type="InterPro" id="IPR008007">
    <property type="entry name" value="Peptidase_M42"/>
</dbReference>
<keyword evidence="12" id="KW-1185">Reference proteome</keyword>